<sequence length="226" mass="25941">MSEIQVAVKHLLDSVDKKMHVVDNMDLPNYYDLNMLIVKSKRICSKNKCTGFSIKDIMDPPELGKFTLLALSFNTKSSHIIKDYTKIEEFNSSLNLFSCIPVKLPFNFGIKCGESKHIAYRIKTLIAKENEQQNMFNELNISRNKDLFVITSCLMLCNDSQVYFTSGITVDEYTKLNDVFSACGDAELLTNYQVKCILCQGVIAYRMQKIQIDWETGKFSLDLYEM</sequence>
<dbReference type="EMBL" id="LWCA01001287">
    <property type="protein sequence ID" value="OAF65448.1"/>
    <property type="molecule type" value="Genomic_DNA"/>
</dbReference>
<evidence type="ECO:0000313" key="2">
    <source>
        <dbReference type="Proteomes" id="UP000078046"/>
    </source>
</evidence>
<dbReference type="Proteomes" id="UP000078046">
    <property type="component" value="Unassembled WGS sequence"/>
</dbReference>
<evidence type="ECO:0000313" key="1">
    <source>
        <dbReference type="EMBL" id="OAF65448.1"/>
    </source>
</evidence>
<accession>A0A177ATU4</accession>
<proteinExistence type="predicted"/>
<comment type="caution">
    <text evidence="1">The sequence shown here is derived from an EMBL/GenBank/DDBJ whole genome shotgun (WGS) entry which is preliminary data.</text>
</comment>
<reference evidence="1 2" key="1">
    <citation type="submission" date="2016-04" db="EMBL/GenBank/DDBJ databases">
        <title>The genome of Intoshia linei affirms orthonectids as highly simplified spiralians.</title>
        <authorList>
            <person name="Mikhailov K.V."/>
            <person name="Slusarev G.S."/>
            <person name="Nikitin M.A."/>
            <person name="Logacheva M.D."/>
            <person name="Penin A."/>
            <person name="Aleoshin V."/>
            <person name="Panchin Y.V."/>
        </authorList>
    </citation>
    <scope>NUCLEOTIDE SEQUENCE [LARGE SCALE GENOMIC DNA]</scope>
    <source>
        <strain evidence="1">Intl2013</strain>
        <tissue evidence="1">Whole animal</tissue>
    </source>
</reference>
<organism evidence="1 2">
    <name type="scientific">Intoshia linei</name>
    <dbReference type="NCBI Taxonomy" id="1819745"/>
    <lineage>
        <taxon>Eukaryota</taxon>
        <taxon>Metazoa</taxon>
        <taxon>Spiralia</taxon>
        <taxon>Lophotrochozoa</taxon>
        <taxon>Mesozoa</taxon>
        <taxon>Orthonectida</taxon>
        <taxon>Rhopaluridae</taxon>
        <taxon>Intoshia</taxon>
    </lineage>
</organism>
<protein>
    <submittedName>
        <fullName evidence="1">Uncharacterized protein</fullName>
    </submittedName>
</protein>
<keyword evidence="2" id="KW-1185">Reference proteome</keyword>
<name>A0A177ATU4_9BILA</name>
<dbReference type="AlphaFoldDB" id="A0A177ATU4"/>
<gene>
    <name evidence="1" type="ORF">A3Q56_06828</name>
</gene>